<gene>
    <name evidence="3" type="ORF">KIH39_17050</name>
</gene>
<keyword evidence="1" id="KW-1133">Transmembrane helix</keyword>
<proteinExistence type="predicted"/>
<dbReference type="RefSeq" id="WP_213494424.1">
    <property type="nucleotide sequence ID" value="NZ_CP074694.1"/>
</dbReference>
<dbReference type="PANTHER" id="PTHR30093">
    <property type="entry name" value="GENERAL SECRETION PATHWAY PROTEIN G"/>
    <property type="match status" value="1"/>
</dbReference>
<dbReference type="InterPro" id="IPR011453">
    <property type="entry name" value="DUF1559"/>
</dbReference>
<dbReference type="SUPFAM" id="SSF54523">
    <property type="entry name" value="Pili subunits"/>
    <property type="match status" value="1"/>
</dbReference>
<dbReference type="AlphaFoldDB" id="A0A8E6B284"/>
<dbReference type="Gene3D" id="3.30.700.10">
    <property type="entry name" value="Glycoprotein, Type 4 Pilin"/>
    <property type="match status" value="1"/>
</dbReference>
<dbReference type="InterPro" id="IPR027558">
    <property type="entry name" value="Pre_pil_HX9DG_C"/>
</dbReference>
<keyword evidence="1" id="KW-0472">Membrane</keyword>
<organism evidence="3 4">
    <name type="scientific">Telmatocola sphagniphila</name>
    <dbReference type="NCBI Taxonomy" id="1123043"/>
    <lineage>
        <taxon>Bacteria</taxon>
        <taxon>Pseudomonadati</taxon>
        <taxon>Planctomycetota</taxon>
        <taxon>Planctomycetia</taxon>
        <taxon>Gemmatales</taxon>
        <taxon>Gemmataceae</taxon>
    </lineage>
</organism>
<keyword evidence="1" id="KW-0812">Transmembrane</keyword>
<name>A0A8E6B284_9BACT</name>
<sequence>MRRVVRRAFTLIELLVVIAIIAVLIGLLLPAVQKVREAASRMKCQNNLKQVGLAMHNYESALGGLPPRGQSWVPYSGWGVFILPYIEQEPLAKLYNFSANFWDPSNASAVSQPVKIYQCPSTPANRTVSIITDDDAPIVGINTGISAAVGDYFAPNCVDAYWWPAARYAAALDESNCPALGLGTRRRFTDITDGTSSTLLVAEMAGRPDWYVMGNKQPTNAGLRFPNWWGPWASYQSCIYKTWSTDGFTEGGPCTINCDNSRGIYALHTGGANAVFCDGSVHFLRVGLDRDIFAGLVTKSGGEILSEDSY</sequence>
<evidence type="ECO:0000313" key="4">
    <source>
        <dbReference type="Proteomes" id="UP000676194"/>
    </source>
</evidence>
<dbReference type="InterPro" id="IPR045584">
    <property type="entry name" value="Pilin-like"/>
</dbReference>
<keyword evidence="4" id="KW-1185">Reference proteome</keyword>
<dbReference type="PANTHER" id="PTHR30093:SF2">
    <property type="entry name" value="TYPE II SECRETION SYSTEM PROTEIN H"/>
    <property type="match status" value="1"/>
</dbReference>
<feature type="transmembrane region" description="Helical" evidence="1">
    <location>
        <begin position="12"/>
        <end position="32"/>
    </location>
</feature>
<dbReference type="NCBIfam" id="TIGR04294">
    <property type="entry name" value="pre_pil_HX9DG"/>
    <property type="match status" value="1"/>
</dbReference>
<dbReference type="Proteomes" id="UP000676194">
    <property type="component" value="Chromosome"/>
</dbReference>
<reference evidence="3" key="1">
    <citation type="submission" date="2021-05" db="EMBL/GenBank/DDBJ databases">
        <title>Complete genome sequence of the cellulolytic planctomycete Telmatocola sphagniphila SP2T and characterization of the first cellulase from planctomycetes.</title>
        <authorList>
            <person name="Rakitin A.L."/>
            <person name="Beletsky A.V."/>
            <person name="Naumoff D.G."/>
            <person name="Kulichevskaya I.S."/>
            <person name="Mardanov A.V."/>
            <person name="Ravin N.V."/>
            <person name="Dedysh S.N."/>
        </authorList>
    </citation>
    <scope>NUCLEOTIDE SEQUENCE</scope>
    <source>
        <strain evidence="3">SP2T</strain>
    </source>
</reference>
<dbReference type="KEGG" id="tsph:KIH39_17050"/>
<dbReference type="Pfam" id="PF07963">
    <property type="entry name" value="N_methyl"/>
    <property type="match status" value="1"/>
</dbReference>
<dbReference type="NCBIfam" id="TIGR02532">
    <property type="entry name" value="IV_pilin_GFxxxE"/>
    <property type="match status" value="1"/>
</dbReference>
<dbReference type="EMBL" id="CP074694">
    <property type="protein sequence ID" value="QVL30553.1"/>
    <property type="molecule type" value="Genomic_DNA"/>
</dbReference>
<accession>A0A8E6B284</accession>
<evidence type="ECO:0000256" key="1">
    <source>
        <dbReference type="SAM" id="Phobius"/>
    </source>
</evidence>
<feature type="domain" description="DUF1559" evidence="2">
    <location>
        <begin position="33"/>
        <end position="285"/>
    </location>
</feature>
<evidence type="ECO:0000259" key="2">
    <source>
        <dbReference type="Pfam" id="PF07596"/>
    </source>
</evidence>
<evidence type="ECO:0000313" key="3">
    <source>
        <dbReference type="EMBL" id="QVL30553.1"/>
    </source>
</evidence>
<dbReference type="Pfam" id="PF07596">
    <property type="entry name" value="SBP_bac_10"/>
    <property type="match status" value="1"/>
</dbReference>
<protein>
    <submittedName>
        <fullName evidence="3">DUF1559 domain-containing protein</fullName>
    </submittedName>
</protein>
<dbReference type="InterPro" id="IPR012902">
    <property type="entry name" value="N_methyl_site"/>
</dbReference>